<gene>
    <name evidence="3" type="ORF">DLM65_12420</name>
</gene>
<evidence type="ECO:0000313" key="4">
    <source>
        <dbReference type="Proteomes" id="UP000248724"/>
    </source>
</evidence>
<sequence length="69" mass="7688">TACLSTTTSSSLRTTSCSPALISGPPIVDKQAVPKERLRVDTDTSTEERTVSEEIRREQIDVEREPKKR</sequence>
<evidence type="ECO:0000256" key="1">
    <source>
        <dbReference type="SAM" id="MobiDB-lite"/>
    </source>
</evidence>
<feature type="domain" description="DUF2382" evidence="2">
    <location>
        <begin position="26"/>
        <end position="62"/>
    </location>
</feature>
<name>A0A2W6ALL1_9BACT</name>
<dbReference type="InterPro" id="IPR019060">
    <property type="entry name" value="DUF2382"/>
</dbReference>
<protein>
    <recommendedName>
        <fullName evidence="2">DUF2382 domain-containing protein</fullName>
    </recommendedName>
</protein>
<reference evidence="3 4" key="1">
    <citation type="journal article" date="2017" name="Nature">
        <title>Atmospheric trace gases support primary production in Antarctic desert surface soil.</title>
        <authorList>
            <person name="Ji M."/>
            <person name="Greening C."/>
            <person name="Vanwonterghem I."/>
            <person name="Carere C.R."/>
            <person name="Bay S.K."/>
            <person name="Steen J.A."/>
            <person name="Montgomery K."/>
            <person name="Lines T."/>
            <person name="Beardall J."/>
            <person name="van Dorst J."/>
            <person name="Snape I."/>
            <person name="Stott M.B."/>
            <person name="Hugenholtz P."/>
            <person name="Ferrari B.C."/>
        </authorList>
    </citation>
    <scope>NUCLEOTIDE SEQUENCE [LARGE SCALE GENOMIC DNA]</scope>
    <source>
        <strain evidence="3">RRmetagenome_bin12</strain>
    </source>
</reference>
<feature type="compositionally biased region" description="Low complexity" evidence="1">
    <location>
        <begin position="1"/>
        <end position="18"/>
    </location>
</feature>
<feature type="non-terminal residue" evidence="3">
    <location>
        <position position="1"/>
    </location>
</feature>
<proteinExistence type="predicted"/>
<dbReference type="AlphaFoldDB" id="A0A2W6ALL1"/>
<organism evidence="3 4">
    <name type="scientific">Candidatus Aeolococcus gillhamiae</name>
    <dbReference type="NCBI Taxonomy" id="3127015"/>
    <lineage>
        <taxon>Bacteria</taxon>
        <taxon>Bacillati</taxon>
        <taxon>Candidatus Dormiibacterota</taxon>
        <taxon>Candidatus Dormibacteria</taxon>
        <taxon>Candidatus Aeolococcales</taxon>
        <taxon>Candidatus Aeolococcaceae</taxon>
        <taxon>Candidatus Aeolococcus</taxon>
    </lineage>
</organism>
<feature type="compositionally biased region" description="Basic and acidic residues" evidence="1">
    <location>
        <begin position="32"/>
        <end position="69"/>
    </location>
</feature>
<evidence type="ECO:0000313" key="3">
    <source>
        <dbReference type="EMBL" id="PZR78611.1"/>
    </source>
</evidence>
<evidence type="ECO:0000259" key="2">
    <source>
        <dbReference type="Pfam" id="PF09557"/>
    </source>
</evidence>
<dbReference type="Proteomes" id="UP000248724">
    <property type="component" value="Unassembled WGS sequence"/>
</dbReference>
<dbReference type="EMBL" id="QHBU01000254">
    <property type="protein sequence ID" value="PZR78611.1"/>
    <property type="molecule type" value="Genomic_DNA"/>
</dbReference>
<dbReference type="Pfam" id="PF09557">
    <property type="entry name" value="DUF2382"/>
    <property type="match status" value="1"/>
</dbReference>
<comment type="caution">
    <text evidence="3">The sequence shown here is derived from an EMBL/GenBank/DDBJ whole genome shotgun (WGS) entry which is preliminary data.</text>
</comment>
<feature type="region of interest" description="Disordered" evidence="1">
    <location>
        <begin position="1"/>
        <end position="69"/>
    </location>
</feature>
<accession>A0A2W6ALL1</accession>